<proteinExistence type="predicted"/>
<dbReference type="InterPro" id="IPR050109">
    <property type="entry name" value="HTH-type_TetR-like_transc_reg"/>
</dbReference>
<name>A0A653EZ24_9MYCO</name>
<dbReference type="GO" id="GO:0000976">
    <property type="term" value="F:transcription cis-regulatory region binding"/>
    <property type="evidence" value="ECO:0007669"/>
    <property type="project" value="TreeGrafter"/>
</dbReference>
<dbReference type="PANTHER" id="PTHR30055">
    <property type="entry name" value="HTH-TYPE TRANSCRIPTIONAL REGULATOR RUTR"/>
    <property type="match status" value="1"/>
</dbReference>
<dbReference type="Gene3D" id="1.10.357.10">
    <property type="entry name" value="Tetracycline Repressor, domain 2"/>
    <property type="match status" value="1"/>
</dbReference>
<dbReference type="PRINTS" id="PR00455">
    <property type="entry name" value="HTHTETR"/>
</dbReference>
<evidence type="ECO:0000256" key="4">
    <source>
        <dbReference type="PROSITE-ProRule" id="PRU00335"/>
    </source>
</evidence>
<dbReference type="Pfam" id="PF00440">
    <property type="entry name" value="TetR_N"/>
    <property type="match status" value="1"/>
</dbReference>
<dbReference type="GO" id="GO:0003700">
    <property type="term" value="F:DNA-binding transcription factor activity"/>
    <property type="evidence" value="ECO:0007669"/>
    <property type="project" value="TreeGrafter"/>
</dbReference>
<dbReference type="AlphaFoldDB" id="A0A653EZ24"/>
<evidence type="ECO:0000256" key="3">
    <source>
        <dbReference type="ARBA" id="ARBA00023163"/>
    </source>
</evidence>
<organism evidence="6">
    <name type="scientific">Mycobacterium riyadhense</name>
    <dbReference type="NCBI Taxonomy" id="486698"/>
    <lineage>
        <taxon>Bacteria</taxon>
        <taxon>Bacillati</taxon>
        <taxon>Actinomycetota</taxon>
        <taxon>Actinomycetes</taxon>
        <taxon>Mycobacteriales</taxon>
        <taxon>Mycobacteriaceae</taxon>
        <taxon>Mycobacterium</taxon>
    </lineage>
</organism>
<dbReference type="InterPro" id="IPR009057">
    <property type="entry name" value="Homeodomain-like_sf"/>
</dbReference>
<keyword evidence="2 4" id="KW-0238">DNA-binding</keyword>
<feature type="DNA-binding region" description="H-T-H motif" evidence="4">
    <location>
        <begin position="68"/>
        <end position="87"/>
    </location>
</feature>
<evidence type="ECO:0000256" key="2">
    <source>
        <dbReference type="ARBA" id="ARBA00023125"/>
    </source>
</evidence>
<dbReference type="PANTHER" id="PTHR30055:SF234">
    <property type="entry name" value="HTH-TYPE TRANSCRIPTIONAL REGULATOR BETI"/>
    <property type="match status" value="1"/>
</dbReference>
<sequence length="233" mass="25797">MVGVRELTKQDSGSTLWPYVVYLEAMKTDVTDTGSALTLRARKRNERRDRVFAAAIALFVEKGFEETTMDDIAARSGLSRTTVFNHFPRKVHFLEEWTLRRRLRASQTFEPAGLAGQPVDEVLRSYMIALAEVSLETPAETRALQSATLEYSALLFDHPLARDLADVVAVTGATLRPTASPDQVGRLLALGYFAAVLRWVEHDPPQFDLKDELVALAHTVLNGALVGADTRDA</sequence>
<gene>
    <name evidence="6" type="primary">kstR_2</name>
    <name evidence="6" type="ORF">BIN_B_04619</name>
</gene>
<dbReference type="EMBL" id="LR589138">
    <property type="protein sequence ID" value="VTP02660.1"/>
    <property type="molecule type" value="Genomic_DNA"/>
</dbReference>
<evidence type="ECO:0000259" key="5">
    <source>
        <dbReference type="PROSITE" id="PS50977"/>
    </source>
</evidence>
<dbReference type="InterPro" id="IPR001647">
    <property type="entry name" value="HTH_TetR"/>
</dbReference>
<protein>
    <submittedName>
        <fullName evidence="6">HTH-type transcriptional repressor KstR</fullName>
    </submittedName>
</protein>
<keyword evidence="3" id="KW-0804">Transcription</keyword>
<feature type="domain" description="HTH tetR-type" evidence="5">
    <location>
        <begin position="45"/>
        <end position="105"/>
    </location>
</feature>
<evidence type="ECO:0000313" key="6">
    <source>
        <dbReference type="EMBL" id="VTP02660.1"/>
    </source>
</evidence>
<reference evidence="6" key="1">
    <citation type="submission" date="2019-05" db="EMBL/GenBank/DDBJ databases">
        <authorList>
            <person name="Naeem R."/>
            <person name="Antony C."/>
            <person name="Guan Q."/>
        </authorList>
    </citation>
    <scope>NUCLEOTIDE SEQUENCE</scope>
    <source>
        <strain evidence="6">2</strain>
    </source>
</reference>
<accession>A0A653EZ24</accession>
<dbReference type="PROSITE" id="PS50977">
    <property type="entry name" value="HTH_TETR_2"/>
    <property type="match status" value="1"/>
</dbReference>
<dbReference type="SUPFAM" id="SSF46689">
    <property type="entry name" value="Homeodomain-like"/>
    <property type="match status" value="1"/>
</dbReference>
<keyword evidence="1" id="KW-0805">Transcription regulation</keyword>
<evidence type="ECO:0000256" key="1">
    <source>
        <dbReference type="ARBA" id="ARBA00023015"/>
    </source>
</evidence>